<sequence length="129" mass="14638">MASEFLPPYAESEEELPGYTPKAEPLTIAMYLFKFGFFFPPFWILGVFILFTPLRIPDAVVDPISGALIPWLPGKTEAERQQTLLEIRRAELKWAKRSLYAILSLVFIATIVGLSLCFVLGVMTRSRRV</sequence>
<dbReference type="EMBL" id="ML208391">
    <property type="protein sequence ID" value="TFK66904.1"/>
    <property type="molecule type" value="Genomic_DNA"/>
</dbReference>
<name>A0ACD3ANS4_9AGAR</name>
<organism evidence="1 2">
    <name type="scientific">Pluteus cervinus</name>
    <dbReference type="NCBI Taxonomy" id="181527"/>
    <lineage>
        <taxon>Eukaryota</taxon>
        <taxon>Fungi</taxon>
        <taxon>Dikarya</taxon>
        <taxon>Basidiomycota</taxon>
        <taxon>Agaricomycotina</taxon>
        <taxon>Agaricomycetes</taxon>
        <taxon>Agaricomycetidae</taxon>
        <taxon>Agaricales</taxon>
        <taxon>Pluteineae</taxon>
        <taxon>Pluteaceae</taxon>
        <taxon>Pluteus</taxon>
    </lineage>
</organism>
<dbReference type="Proteomes" id="UP000308600">
    <property type="component" value="Unassembled WGS sequence"/>
</dbReference>
<evidence type="ECO:0000313" key="2">
    <source>
        <dbReference type="Proteomes" id="UP000308600"/>
    </source>
</evidence>
<keyword evidence="2" id="KW-1185">Reference proteome</keyword>
<accession>A0ACD3ANS4</accession>
<protein>
    <submittedName>
        <fullName evidence="1">Uncharacterized protein</fullName>
    </submittedName>
</protein>
<gene>
    <name evidence="1" type="ORF">BDN72DRAFT_771426</name>
</gene>
<reference evidence="1 2" key="1">
    <citation type="journal article" date="2019" name="Nat. Ecol. Evol.">
        <title>Megaphylogeny resolves global patterns of mushroom evolution.</title>
        <authorList>
            <person name="Varga T."/>
            <person name="Krizsan K."/>
            <person name="Foldi C."/>
            <person name="Dima B."/>
            <person name="Sanchez-Garcia M."/>
            <person name="Sanchez-Ramirez S."/>
            <person name="Szollosi G.J."/>
            <person name="Szarkandi J.G."/>
            <person name="Papp V."/>
            <person name="Albert L."/>
            <person name="Andreopoulos W."/>
            <person name="Angelini C."/>
            <person name="Antonin V."/>
            <person name="Barry K.W."/>
            <person name="Bougher N.L."/>
            <person name="Buchanan P."/>
            <person name="Buyck B."/>
            <person name="Bense V."/>
            <person name="Catcheside P."/>
            <person name="Chovatia M."/>
            <person name="Cooper J."/>
            <person name="Damon W."/>
            <person name="Desjardin D."/>
            <person name="Finy P."/>
            <person name="Geml J."/>
            <person name="Haridas S."/>
            <person name="Hughes K."/>
            <person name="Justo A."/>
            <person name="Karasinski D."/>
            <person name="Kautmanova I."/>
            <person name="Kiss B."/>
            <person name="Kocsube S."/>
            <person name="Kotiranta H."/>
            <person name="LaButti K.M."/>
            <person name="Lechner B.E."/>
            <person name="Liimatainen K."/>
            <person name="Lipzen A."/>
            <person name="Lukacs Z."/>
            <person name="Mihaltcheva S."/>
            <person name="Morgado L.N."/>
            <person name="Niskanen T."/>
            <person name="Noordeloos M.E."/>
            <person name="Ohm R.A."/>
            <person name="Ortiz-Santana B."/>
            <person name="Ovrebo C."/>
            <person name="Racz N."/>
            <person name="Riley R."/>
            <person name="Savchenko A."/>
            <person name="Shiryaev A."/>
            <person name="Soop K."/>
            <person name="Spirin V."/>
            <person name="Szebenyi C."/>
            <person name="Tomsovsky M."/>
            <person name="Tulloss R.E."/>
            <person name="Uehling J."/>
            <person name="Grigoriev I.V."/>
            <person name="Vagvolgyi C."/>
            <person name="Papp T."/>
            <person name="Martin F.M."/>
            <person name="Miettinen O."/>
            <person name="Hibbett D.S."/>
            <person name="Nagy L.G."/>
        </authorList>
    </citation>
    <scope>NUCLEOTIDE SEQUENCE [LARGE SCALE GENOMIC DNA]</scope>
    <source>
        <strain evidence="1 2">NL-1719</strain>
    </source>
</reference>
<evidence type="ECO:0000313" key="1">
    <source>
        <dbReference type="EMBL" id="TFK66904.1"/>
    </source>
</evidence>
<proteinExistence type="predicted"/>